<name>A0A0E3S8B7_9EURY</name>
<dbReference type="PATRIC" id="fig|1434111.4.peg.2738"/>
<reference evidence="3 4" key="1">
    <citation type="submission" date="2014-07" db="EMBL/GenBank/DDBJ databases">
        <title>Methanogenic archaea and the global carbon cycle.</title>
        <authorList>
            <person name="Henriksen J.R."/>
            <person name="Luke J."/>
            <person name="Reinhart S."/>
            <person name="Benedict M.N."/>
            <person name="Youngblut N.D."/>
            <person name="Metcalf M.E."/>
            <person name="Whitaker R.J."/>
            <person name="Metcalf W.W."/>
        </authorList>
    </citation>
    <scope>NUCLEOTIDE SEQUENCE [LARGE SCALE GENOMIC DNA]</scope>
    <source>
        <strain evidence="3 4">Z-7289</strain>
    </source>
</reference>
<proteinExistence type="predicted"/>
<keyword evidence="1" id="KW-0051">Antiviral defense</keyword>
<evidence type="ECO:0000313" key="3">
    <source>
        <dbReference type="EMBL" id="AKB75338.1"/>
    </source>
</evidence>
<dbReference type="GeneID" id="24806871"/>
<dbReference type="OrthoDB" id="44077at2157"/>
<evidence type="ECO:0000313" key="4">
    <source>
        <dbReference type="Proteomes" id="UP000033072"/>
    </source>
</evidence>
<dbReference type="InterPro" id="IPR052216">
    <property type="entry name" value="CRISPR_Csm3_endoribonuclease"/>
</dbReference>
<organism evidence="3 4">
    <name type="scientific">Methanosarcina lacustris Z-7289</name>
    <dbReference type="NCBI Taxonomy" id="1434111"/>
    <lineage>
        <taxon>Archaea</taxon>
        <taxon>Methanobacteriati</taxon>
        <taxon>Methanobacteriota</taxon>
        <taxon>Stenosarchaea group</taxon>
        <taxon>Methanomicrobia</taxon>
        <taxon>Methanosarcinales</taxon>
        <taxon>Methanosarcinaceae</taxon>
        <taxon>Methanosarcina</taxon>
    </lineage>
</organism>
<dbReference type="GO" id="GO:0051607">
    <property type="term" value="P:defense response to virus"/>
    <property type="evidence" value="ECO:0007669"/>
    <property type="project" value="UniProtKB-KW"/>
</dbReference>
<gene>
    <name evidence="3" type="ORF">MSLAZ_2077</name>
</gene>
<dbReference type="AlphaFoldDB" id="A0A0E3S8B7"/>
<accession>A0A0E3S8B7</accession>
<evidence type="ECO:0000256" key="1">
    <source>
        <dbReference type="ARBA" id="ARBA00023118"/>
    </source>
</evidence>
<dbReference type="Pfam" id="PF03787">
    <property type="entry name" value="RAMPs"/>
    <property type="match status" value="1"/>
</dbReference>
<keyword evidence="4" id="KW-1185">Reference proteome</keyword>
<dbReference type="PANTHER" id="PTHR35579">
    <property type="entry name" value="CRISPR SYSTEM CMS ENDORIBONUCLEASE CSM3"/>
    <property type="match status" value="1"/>
</dbReference>
<sequence>MIEEKEYEITLVTKEPFRVGGVENPLSGVDNPVAKVGDRIAVPGTTLKGAYRCAIERYLIDNFFDQNKKIWLNESFRPCIPSTKLTPDENELVKNKFYNFYNLKEDKWDTKGDGCHYPCTKKCNEARNNSKKHYICPACYFLGANGLDGFVRVPFLYAEERINELYSANIDRSTQTVKQGTNRPYQLVPDGTIFKGVMTVLVKDTIRGREIGKARRLADDTHGDIWLENEPRAQEEIIEEFILDRVKSINLIGGYKSKGFGKVEIDIEEI</sequence>
<evidence type="ECO:0000259" key="2">
    <source>
        <dbReference type="Pfam" id="PF03787"/>
    </source>
</evidence>
<dbReference type="InterPro" id="IPR005537">
    <property type="entry name" value="RAMP_III_fam"/>
</dbReference>
<dbReference type="KEGG" id="mls:MSLAZ_2077"/>
<protein>
    <recommendedName>
        <fullName evidence="2">CRISPR type III-associated protein domain-containing protein</fullName>
    </recommendedName>
</protein>
<dbReference type="Proteomes" id="UP000033072">
    <property type="component" value="Chromosome"/>
</dbReference>
<dbReference type="PANTHER" id="PTHR35579:SF3">
    <property type="entry name" value="CRISPR SYSTEM CMS ENDORIBONUCLEASE CSM3"/>
    <property type="match status" value="1"/>
</dbReference>
<dbReference type="HOGENOM" id="CLU_1096685_0_0_2"/>
<dbReference type="STRING" id="1434111.MSLAZ_2077"/>
<dbReference type="EMBL" id="CP009515">
    <property type="protein sequence ID" value="AKB75338.1"/>
    <property type="molecule type" value="Genomic_DNA"/>
</dbReference>
<feature type="domain" description="CRISPR type III-associated protein" evidence="2">
    <location>
        <begin position="10"/>
        <end position="264"/>
    </location>
</feature>
<dbReference type="RefSeq" id="WP_048126771.1">
    <property type="nucleotide sequence ID" value="NZ_CP009515.1"/>
</dbReference>